<accession>A0A183DVL5</accession>
<evidence type="ECO:0000313" key="2">
    <source>
        <dbReference type="Proteomes" id="UP000271098"/>
    </source>
</evidence>
<keyword evidence="2" id="KW-1185">Reference proteome</keyword>
<reference evidence="3" key="1">
    <citation type="submission" date="2016-06" db="UniProtKB">
        <authorList>
            <consortium name="WormBaseParasite"/>
        </authorList>
    </citation>
    <scope>IDENTIFICATION</scope>
</reference>
<organism evidence="3">
    <name type="scientific">Gongylonema pulchrum</name>
    <dbReference type="NCBI Taxonomy" id="637853"/>
    <lineage>
        <taxon>Eukaryota</taxon>
        <taxon>Metazoa</taxon>
        <taxon>Ecdysozoa</taxon>
        <taxon>Nematoda</taxon>
        <taxon>Chromadorea</taxon>
        <taxon>Rhabditida</taxon>
        <taxon>Spirurina</taxon>
        <taxon>Spiruromorpha</taxon>
        <taxon>Spiruroidea</taxon>
        <taxon>Gongylonematidae</taxon>
        <taxon>Gongylonema</taxon>
    </lineage>
</organism>
<evidence type="ECO:0000313" key="1">
    <source>
        <dbReference type="EMBL" id="VDN20988.1"/>
    </source>
</evidence>
<reference evidence="1 2" key="2">
    <citation type="submission" date="2018-11" db="EMBL/GenBank/DDBJ databases">
        <authorList>
            <consortium name="Pathogen Informatics"/>
        </authorList>
    </citation>
    <scope>NUCLEOTIDE SEQUENCE [LARGE SCALE GENOMIC DNA]</scope>
</reference>
<dbReference type="AlphaFoldDB" id="A0A183DVL5"/>
<dbReference type="EMBL" id="UYRT01079579">
    <property type="protein sequence ID" value="VDN20988.1"/>
    <property type="molecule type" value="Genomic_DNA"/>
</dbReference>
<gene>
    <name evidence="1" type="ORF">GPUH_LOCUS12756</name>
</gene>
<protein>
    <submittedName>
        <fullName evidence="3">Beta-lactamase domain-containing protein</fullName>
    </submittedName>
</protein>
<proteinExistence type="predicted"/>
<dbReference type="Proteomes" id="UP000271098">
    <property type="component" value="Unassembled WGS sequence"/>
</dbReference>
<dbReference type="WBParaSite" id="GPUH_0001277001-mRNA-1">
    <property type="protein sequence ID" value="GPUH_0001277001-mRNA-1"/>
    <property type="gene ID" value="GPUH_0001277001"/>
</dbReference>
<sequence length="96" mass="10962">MLTYRRASKRMPTITFTSSREANLLGLVALAKLTSKSQYKNIVAKDLLPRYEFEDTAEKSEGTRSEAAPSVHRILLMYTTVTLLRFCKFIGAMKQR</sequence>
<evidence type="ECO:0000313" key="3">
    <source>
        <dbReference type="WBParaSite" id="GPUH_0001277001-mRNA-1"/>
    </source>
</evidence>
<name>A0A183DVL5_9BILA</name>